<evidence type="ECO:0000256" key="1">
    <source>
        <dbReference type="SAM" id="MobiDB-lite"/>
    </source>
</evidence>
<sequence length="245" mass="28137">MPIQKLVQSSKQRGVANMPKPLAGGYELLLTHQELYGSGEDHRTLRRLEPMVLQRQSQKDKYLVEEPKSFIHRPEEGVVNDSSFGDRRPSGIFQLQTSSRGVQRQAQRTSEEAERGQEPSRQGQRQSQLAQNLPTRVQDPQIGAFSCGQCLQYGQDSYGIDIQREGKDEQDFSMQIMDEIHFVKSSIDVELGKYDANLNRIIFDMSELKRNDKKDTEWYQLTNVKLDSITNTCDRIDSKCQVHND</sequence>
<evidence type="ECO:0000313" key="3">
    <source>
        <dbReference type="Proteomes" id="UP000765509"/>
    </source>
</evidence>
<feature type="region of interest" description="Disordered" evidence="1">
    <location>
        <begin position="74"/>
        <end position="133"/>
    </location>
</feature>
<dbReference type="EMBL" id="AVOT02117590">
    <property type="protein sequence ID" value="MBW0584308.1"/>
    <property type="molecule type" value="Genomic_DNA"/>
</dbReference>
<evidence type="ECO:0000313" key="2">
    <source>
        <dbReference type="EMBL" id="MBW0584308.1"/>
    </source>
</evidence>
<reference evidence="2" key="1">
    <citation type="submission" date="2021-03" db="EMBL/GenBank/DDBJ databases">
        <title>Draft genome sequence of rust myrtle Austropuccinia psidii MF-1, a brazilian biotype.</title>
        <authorList>
            <person name="Quecine M.C."/>
            <person name="Pachon D.M.R."/>
            <person name="Bonatelli M.L."/>
            <person name="Correr F.H."/>
            <person name="Franceschini L.M."/>
            <person name="Leite T.F."/>
            <person name="Margarido G.R.A."/>
            <person name="Almeida C.A."/>
            <person name="Ferrarezi J.A."/>
            <person name="Labate C.A."/>
        </authorList>
    </citation>
    <scope>NUCLEOTIDE SEQUENCE</scope>
    <source>
        <strain evidence="2">MF-1</strain>
    </source>
</reference>
<comment type="caution">
    <text evidence="2">The sequence shown here is derived from an EMBL/GenBank/DDBJ whole genome shotgun (WGS) entry which is preliminary data.</text>
</comment>
<proteinExistence type="predicted"/>
<feature type="compositionally biased region" description="Polar residues" evidence="1">
    <location>
        <begin position="93"/>
        <end position="108"/>
    </location>
</feature>
<protein>
    <submittedName>
        <fullName evidence="2">Uncharacterized protein</fullName>
    </submittedName>
</protein>
<dbReference type="AlphaFoldDB" id="A0A9Q3KM87"/>
<name>A0A9Q3KM87_9BASI</name>
<keyword evidence="3" id="KW-1185">Reference proteome</keyword>
<accession>A0A9Q3KM87</accession>
<feature type="compositionally biased region" description="Basic and acidic residues" evidence="1">
    <location>
        <begin position="109"/>
        <end position="118"/>
    </location>
</feature>
<organism evidence="2 3">
    <name type="scientific">Austropuccinia psidii MF-1</name>
    <dbReference type="NCBI Taxonomy" id="1389203"/>
    <lineage>
        <taxon>Eukaryota</taxon>
        <taxon>Fungi</taxon>
        <taxon>Dikarya</taxon>
        <taxon>Basidiomycota</taxon>
        <taxon>Pucciniomycotina</taxon>
        <taxon>Pucciniomycetes</taxon>
        <taxon>Pucciniales</taxon>
        <taxon>Sphaerophragmiaceae</taxon>
        <taxon>Austropuccinia</taxon>
    </lineage>
</organism>
<feature type="compositionally biased region" description="Polar residues" evidence="1">
    <location>
        <begin position="119"/>
        <end position="133"/>
    </location>
</feature>
<dbReference type="Proteomes" id="UP000765509">
    <property type="component" value="Unassembled WGS sequence"/>
</dbReference>
<gene>
    <name evidence="2" type="ORF">O181_124023</name>
</gene>